<evidence type="ECO:0000256" key="4">
    <source>
        <dbReference type="ARBA" id="ARBA00022777"/>
    </source>
</evidence>
<sequence length="276" mass="31212">MNEIEALKEELKQTKLAYLMATQLGQFKSGFLARTAHELRSPLSSLIGLHQIILSNLCDNPQEERDFLAQSYQSAQQFLKLLDELIEVSKIDCGAIELEIQPVYLTQVFSELHQFTYLQAKNRRLDLEIVSPSPNLRVMADYQRLVQILVNLVDTSISYLKEGRIRVVAIAERASTEKLAGCVDLDCPVNIWCEPIDLFQSTPETPSMPKPTLEETSFLAQNLQMSSGMKLWVAQTLLEAMGGKLEVLEISSSQATAQKITRLRCRLPLVLEWVED</sequence>
<dbReference type="OrthoDB" id="505938at2"/>
<keyword evidence="3" id="KW-0808">Transferase</keyword>
<dbReference type="InterPro" id="IPR036097">
    <property type="entry name" value="HisK_dim/P_sf"/>
</dbReference>
<keyword evidence="4" id="KW-0418">Kinase</keyword>
<keyword evidence="5" id="KW-0902">Two-component regulatory system</keyword>
<dbReference type="Proteomes" id="UP000186868">
    <property type="component" value="Unassembled WGS sequence"/>
</dbReference>
<dbReference type="EC" id="2.7.13.3" evidence="2"/>
<protein>
    <recommendedName>
        <fullName evidence="2">histidine kinase</fullName>
        <ecNumber evidence="2">2.7.13.3</ecNumber>
    </recommendedName>
</protein>
<dbReference type="SUPFAM" id="SSF55874">
    <property type="entry name" value="ATPase domain of HSP90 chaperone/DNA topoisomerase II/histidine kinase"/>
    <property type="match status" value="1"/>
</dbReference>
<keyword evidence="8" id="KW-1185">Reference proteome</keyword>
<name>A0A1U7HQZ9_9CYAN</name>
<dbReference type="Gene3D" id="1.10.287.130">
    <property type="match status" value="1"/>
</dbReference>
<dbReference type="PANTHER" id="PTHR43711">
    <property type="entry name" value="TWO-COMPONENT HISTIDINE KINASE"/>
    <property type="match status" value="1"/>
</dbReference>
<dbReference type="GO" id="GO:0000155">
    <property type="term" value="F:phosphorelay sensor kinase activity"/>
    <property type="evidence" value="ECO:0007669"/>
    <property type="project" value="InterPro"/>
</dbReference>
<dbReference type="RefSeq" id="WP_073598143.1">
    <property type="nucleotide sequence ID" value="NZ_MRCB01000002.1"/>
</dbReference>
<evidence type="ECO:0000256" key="3">
    <source>
        <dbReference type="ARBA" id="ARBA00022679"/>
    </source>
</evidence>
<comment type="catalytic activity">
    <reaction evidence="1">
        <text>ATP + protein L-histidine = ADP + protein N-phospho-L-histidine.</text>
        <dbReference type="EC" id="2.7.13.3"/>
    </reaction>
</comment>
<evidence type="ECO:0000313" key="7">
    <source>
        <dbReference type="EMBL" id="OKH26030.1"/>
    </source>
</evidence>
<evidence type="ECO:0000256" key="2">
    <source>
        <dbReference type="ARBA" id="ARBA00012438"/>
    </source>
</evidence>
<dbReference type="Pfam" id="PF00512">
    <property type="entry name" value="HisKA"/>
    <property type="match status" value="1"/>
</dbReference>
<feature type="domain" description="Histidine kinase" evidence="6">
    <location>
        <begin position="34"/>
        <end position="271"/>
    </location>
</feature>
<evidence type="ECO:0000256" key="1">
    <source>
        <dbReference type="ARBA" id="ARBA00000085"/>
    </source>
</evidence>
<dbReference type="InterPro" id="IPR003661">
    <property type="entry name" value="HisK_dim/P_dom"/>
</dbReference>
<dbReference type="PANTHER" id="PTHR43711:SF26">
    <property type="entry name" value="SENSOR HISTIDINE KINASE RCSC"/>
    <property type="match status" value="1"/>
</dbReference>
<dbReference type="AlphaFoldDB" id="A0A1U7HQZ9"/>
<evidence type="ECO:0000256" key="5">
    <source>
        <dbReference type="ARBA" id="ARBA00023012"/>
    </source>
</evidence>
<dbReference type="SUPFAM" id="SSF47384">
    <property type="entry name" value="Homodimeric domain of signal transducing histidine kinase"/>
    <property type="match status" value="1"/>
</dbReference>
<reference evidence="7 8" key="1">
    <citation type="submission" date="2016-11" db="EMBL/GenBank/DDBJ databases">
        <title>Draft Genome Sequences of Nine Cyanobacterial Strains from Diverse Habitats.</title>
        <authorList>
            <person name="Zhu T."/>
            <person name="Hou S."/>
            <person name="Lu X."/>
            <person name="Hess W.R."/>
        </authorList>
    </citation>
    <scope>NUCLEOTIDE SEQUENCE [LARGE SCALE GENOMIC DNA]</scope>
    <source>
        <strain evidence="7 8">NIES-593</strain>
    </source>
</reference>
<dbReference type="InterPro" id="IPR050736">
    <property type="entry name" value="Sensor_HK_Regulatory"/>
</dbReference>
<dbReference type="InterPro" id="IPR005467">
    <property type="entry name" value="His_kinase_dom"/>
</dbReference>
<evidence type="ECO:0000259" key="6">
    <source>
        <dbReference type="PROSITE" id="PS50109"/>
    </source>
</evidence>
<comment type="caution">
    <text evidence="7">The sequence shown here is derived from an EMBL/GenBank/DDBJ whole genome shotgun (WGS) entry which is preliminary data.</text>
</comment>
<dbReference type="STRING" id="1921803.NIES593_02835"/>
<dbReference type="EMBL" id="MRCB01000002">
    <property type="protein sequence ID" value="OKH26030.1"/>
    <property type="molecule type" value="Genomic_DNA"/>
</dbReference>
<dbReference type="CDD" id="cd00082">
    <property type="entry name" value="HisKA"/>
    <property type="match status" value="1"/>
</dbReference>
<evidence type="ECO:0000313" key="8">
    <source>
        <dbReference type="Proteomes" id="UP000186868"/>
    </source>
</evidence>
<proteinExistence type="predicted"/>
<dbReference type="InterPro" id="IPR036890">
    <property type="entry name" value="HATPase_C_sf"/>
</dbReference>
<gene>
    <name evidence="7" type="ORF">NIES593_02835</name>
</gene>
<dbReference type="Gene3D" id="3.30.565.10">
    <property type="entry name" value="Histidine kinase-like ATPase, C-terminal domain"/>
    <property type="match status" value="1"/>
</dbReference>
<dbReference type="SMART" id="SM00388">
    <property type="entry name" value="HisKA"/>
    <property type="match status" value="1"/>
</dbReference>
<accession>A0A1U7HQZ9</accession>
<organism evidence="7 8">
    <name type="scientific">Hydrococcus rivularis NIES-593</name>
    <dbReference type="NCBI Taxonomy" id="1921803"/>
    <lineage>
        <taxon>Bacteria</taxon>
        <taxon>Bacillati</taxon>
        <taxon>Cyanobacteriota</taxon>
        <taxon>Cyanophyceae</taxon>
        <taxon>Pleurocapsales</taxon>
        <taxon>Hydrococcaceae</taxon>
        <taxon>Hydrococcus</taxon>
    </lineage>
</organism>
<dbReference type="PROSITE" id="PS50109">
    <property type="entry name" value="HIS_KIN"/>
    <property type="match status" value="1"/>
</dbReference>